<dbReference type="EMBL" id="LGRX02002696">
    <property type="protein sequence ID" value="KAK3283647.1"/>
    <property type="molecule type" value="Genomic_DNA"/>
</dbReference>
<organism evidence="7 8">
    <name type="scientific">Cymbomonas tetramitiformis</name>
    <dbReference type="NCBI Taxonomy" id="36881"/>
    <lineage>
        <taxon>Eukaryota</taxon>
        <taxon>Viridiplantae</taxon>
        <taxon>Chlorophyta</taxon>
        <taxon>Pyramimonadophyceae</taxon>
        <taxon>Pyramimonadales</taxon>
        <taxon>Pyramimonadaceae</taxon>
        <taxon>Cymbomonas</taxon>
    </lineage>
</organism>
<accession>A0AAE0GT31</accession>
<dbReference type="PANTHER" id="PTHR42920">
    <property type="entry name" value="OS03G0707200 PROTEIN-RELATED"/>
    <property type="match status" value="1"/>
</dbReference>
<gene>
    <name evidence="7" type="ORF">CYMTET_8666</name>
</gene>
<evidence type="ECO:0000256" key="2">
    <source>
        <dbReference type="ARBA" id="ARBA00022475"/>
    </source>
</evidence>
<dbReference type="Proteomes" id="UP001190700">
    <property type="component" value="Unassembled WGS sequence"/>
</dbReference>
<feature type="transmembrane region" description="Helical" evidence="6">
    <location>
        <begin position="45"/>
        <end position="66"/>
    </location>
</feature>
<protein>
    <submittedName>
        <fullName evidence="7">Uncharacterized protein</fullName>
    </submittedName>
</protein>
<comment type="subcellular location">
    <subcellularLocation>
        <location evidence="1">Cell membrane</location>
        <topology evidence="1">Multi-pass membrane protein</topology>
    </subcellularLocation>
</comment>
<evidence type="ECO:0000256" key="3">
    <source>
        <dbReference type="ARBA" id="ARBA00022692"/>
    </source>
</evidence>
<evidence type="ECO:0000313" key="7">
    <source>
        <dbReference type="EMBL" id="KAK3283647.1"/>
    </source>
</evidence>
<evidence type="ECO:0000256" key="1">
    <source>
        <dbReference type="ARBA" id="ARBA00004651"/>
    </source>
</evidence>
<feature type="transmembrane region" description="Helical" evidence="6">
    <location>
        <begin position="242"/>
        <end position="260"/>
    </location>
</feature>
<keyword evidence="5 6" id="KW-0472">Membrane</keyword>
<keyword evidence="8" id="KW-1185">Reference proteome</keyword>
<feature type="transmembrane region" description="Helical" evidence="6">
    <location>
        <begin position="174"/>
        <end position="195"/>
    </location>
</feature>
<feature type="transmembrane region" description="Helical" evidence="6">
    <location>
        <begin position="331"/>
        <end position="348"/>
    </location>
</feature>
<dbReference type="SUPFAM" id="SSF103481">
    <property type="entry name" value="Multidrug resistance efflux transporter EmrE"/>
    <property type="match status" value="2"/>
</dbReference>
<dbReference type="InterPro" id="IPR051258">
    <property type="entry name" value="Diverse_Substrate_Transporter"/>
</dbReference>
<feature type="transmembrane region" description="Helical" evidence="6">
    <location>
        <begin position="12"/>
        <end position="33"/>
    </location>
</feature>
<dbReference type="GO" id="GO:0005886">
    <property type="term" value="C:plasma membrane"/>
    <property type="evidence" value="ECO:0007669"/>
    <property type="project" value="UniProtKB-SubCell"/>
</dbReference>
<comment type="caution">
    <text evidence="7">The sequence shown here is derived from an EMBL/GenBank/DDBJ whole genome shotgun (WGS) entry which is preliminary data.</text>
</comment>
<evidence type="ECO:0000313" key="8">
    <source>
        <dbReference type="Proteomes" id="UP001190700"/>
    </source>
</evidence>
<keyword evidence="3 6" id="KW-0812">Transmembrane</keyword>
<feature type="transmembrane region" description="Helical" evidence="6">
    <location>
        <begin position="143"/>
        <end position="162"/>
    </location>
</feature>
<evidence type="ECO:0000256" key="6">
    <source>
        <dbReference type="SAM" id="Phobius"/>
    </source>
</evidence>
<sequence>MTGENVWYQAKWVSLAILSQVLWGGYSLLARYLQQLPGKISPFALLSALLAVATFTVLLDLMRLLFQSRAQLRNTGNAGFSFETLPIDDEGSETAPATSPIQPLPEHPLSPWPPSYTTLKNIALYSALTCARMTSNIVACGLTYAYLNAMVMLFQPFIVAVAERVLFGQQLPPFLWLALLGTTLGSAMVICGGGVGESSKAESAVSWHDIAGVALQFVSVCFSSAGRLTVRATKKIATRHELMLAQFGFTSLVLALGSMMDSHSWAALGAMPWEGWVAFLMLSIGVYVLGQMLNIECVRALSATLLSSLSSLRLVVASIGSAYLLSEPLALFQWCGTLIIMGFLLFYVHAQYRNAQQEDQQYKPVIPCA</sequence>
<proteinExistence type="predicted"/>
<feature type="transmembrane region" description="Helical" evidence="6">
    <location>
        <begin position="301"/>
        <end position="325"/>
    </location>
</feature>
<reference evidence="7 8" key="1">
    <citation type="journal article" date="2015" name="Genome Biol. Evol.">
        <title>Comparative Genomics of a Bacterivorous Green Alga Reveals Evolutionary Causalities and Consequences of Phago-Mixotrophic Mode of Nutrition.</title>
        <authorList>
            <person name="Burns J.A."/>
            <person name="Paasch A."/>
            <person name="Narechania A."/>
            <person name="Kim E."/>
        </authorList>
    </citation>
    <scope>NUCLEOTIDE SEQUENCE [LARGE SCALE GENOMIC DNA]</scope>
    <source>
        <strain evidence="7 8">PLY_AMNH</strain>
    </source>
</reference>
<evidence type="ECO:0000256" key="5">
    <source>
        <dbReference type="ARBA" id="ARBA00023136"/>
    </source>
</evidence>
<feature type="transmembrane region" description="Helical" evidence="6">
    <location>
        <begin position="266"/>
        <end position="289"/>
    </location>
</feature>
<dbReference type="InterPro" id="IPR037185">
    <property type="entry name" value="EmrE-like"/>
</dbReference>
<keyword evidence="2" id="KW-1003">Cell membrane</keyword>
<name>A0AAE0GT31_9CHLO</name>
<evidence type="ECO:0000256" key="4">
    <source>
        <dbReference type="ARBA" id="ARBA00022989"/>
    </source>
</evidence>
<dbReference type="AlphaFoldDB" id="A0AAE0GT31"/>
<dbReference type="PANTHER" id="PTHR42920:SF5">
    <property type="entry name" value="EAMA DOMAIN-CONTAINING PROTEIN"/>
    <property type="match status" value="1"/>
</dbReference>
<keyword evidence="4 6" id="KW-1133">Transmembrane helix</keyword>